<keyword evidence="4" id="KW-1185">Reference proteome</keyword>
<dbReference type="InterPro" id="IPR036634">
    <property type="entry name" value="PRD_sf"/>
</dbReference>
<proteinExistence type="predicted"/>
<dbReference type="InterPro" id="IPR004341">
    <property type="entry name" value="CAT_RNA-bd_dom"/>
</dbReference>
<dbReference type="NCBIfam" id="NF046042">
    <property type="entry name" value="LicT"/>
    <property type="match status" value="1"/>
</dbReference>
<organism evidence="3 4">
    <name type="scientific">Lacticaseibacillus jixianensis</name>
    <dbReference type="NCBI Taxonomy" id="2486012"/>
    <lineage>
        <taxon>Bacteria</taxon>
        <taxon>Bacillati</taxon>
        <taxon>Bacillota</taxon>
        <taxon>Bacilli</taxon>
        <taxon>Lactobacillales</taxon>
        <taxon>Lactobacillaceae</taxon>
        <taxon>Lacticaseibacillus</taxon>
    </lineage>
</organism>
<accession>A0ABW4B6K4</accession>
<evidence type="ECO:0000313" key="3">
    <source>
        <dbReference type="EMBL" id="MFD1392524.1"/>
    </source>
</evidence>
<feature type="domain" description="PRD" evidence="2">
    <location>
        <begin position="168"/>
        <end position="278"/>
    </location>
</feature>
<comment type="caution">
    <text evidence="3">The sequence shown here is derived from an EMBL/GenBank/DDBJ whole genome shotgun (WGS) entry which is preliminary data.</text>
</comment>
<sequence>MKIIKVLNNNVAIVHDRSGHEQVVSGRGLTFGKRPGDEIASTNISQTFTLQPEATVQLTQLVAEIPYPYLQVTGQIIDHAKQTGISLHRGAALTLADHLFTAVKRAKAGEVVPNVMLWDTQRFYPREYAVGQAALTMVKAQLNVSLPPDEAGFIAFHLVNAESGSARSDAAKITQLMQEMVNIVRFHFHFEPDPTTPDYCRFITHLKFFAQRLLRGEPMATVDEELLRLIMRRYQAPAACAQKISAFLSNRHGYQVTPAECGYLTLHIERLVYRAQAQ</sequence>
<feature type="domain" description="PRD" evidence="2">
    <location>
        <begin position="64"/>
        <end position="167"/>
    </location>
</feature>
<dbReference type="PANTHER" id="PTHR30185">
    <property type="entry name" value="CRYPTIC BETA-GLUCOSIDE BGL OPERON ANTITERMINATOR"/>
    <property type="match status" value="1"/>
</dbReference>
<dbReference type="PANTHER" id="PTHR30185:SF15">
    <property type="entry name" value="CRYPTIC BETA-GLUCOSIDE BGL OPERON ANTITERMINATOR"/>
    <property type="match status" value="1"/>
</dbReference>
<dbReference type="SUPFAM" id="SSF50151">
    <property type="entry name" value="SacY-like RNA-binding domain"/>
    <property type="match status" value="1"/>
</dbReference>
<name>A0ABW4B6K4_9LACO</name>
<dbReference type="Proteomes" id="UP001597249">
    <property type="component" value="Unassembled WGS sequence"/>
</dbReference>
<dbReference type="Gene3D" id="2.30.24.10">
    <property type="entry name" value="CAT RNA-binding domain"/>
    <property type="match status" value="1"/>
</dbReference>
<dbReference type="Pfam" id="PF00874">
    <property type="entry name" value="PRD"/>
    <property type="match status" value="2"/>
</dbReference>
<dbReference type="Gene3D" id="1.10.1790.10">
    <property type="entry name" value="PRD domain"/>
    <property type="match status" value="2"/>
</dbReference>
<dbReference type="InterPro" id="IPR011608">
    <property type="entry name" value="PRD"/>
</dbReference>
<dbReference type="Pfam" id="PF03123">
    <property type="entry name" value="CAT_RBD"/>
    <property type="match status" value="1"/>
</dbReference>
<dbReference type="RefSeq" id="WP_125584254.1">
    <property type="nucleotide sequence ID" value="NZ_JBHTMO010000006.1"/>
</dbReference>
<evidence type="ECO:0000256" key="1">
    <source>
        <dbReference type="ARBA" id="ARBA00022737"/>
    </source>
</evidence>
<evidence type="ECO:0000259" key="2">
    <source>
        <dbReference type="PROSITE" id="PS51372"/>
    </source>
</evidence>
<dbReference type="SUPFAM" id="SSF63520">
    <property type="entry name" value="PTS-regulatory domain, PRD"/>
    <property type="match status" value="2"/>
</dbReference>
<dbReference type="PROSITE" id="PS51372">
    <property type="entry name" value="PRD_2"/>
    <property type="match status" value="2"/>
</dbReference>
<dbReference type="SMART" id="SM01061">
    <property type="entry name" value="CAT_RBD"/>
    <property type="match status" value="1"/>
</dbReference>
<reference evidence="4" key="1">
    <citation type="journal article" date="2019" name="Int. J. Syst. Evol. Microbiol.">
        <title>The Global Catalogue of Microorganisms (GCM) 10K type strain sequencing project: providing services to taxonomists for standard genome sequencing and annotation.</title>
        <authorList>
            <consortium name="The Broad Institute Genomics Platform"/>
            <consortium name="The Broad Institute Genome Sequencing Center for Infectious Disease"/>
            <person name="Wu L."/>
            <person name="Ma J."/>
        </authorList>
    </citation>
    <scope>NUCLEOTIDE SEQUENCE [LARGE SCALE GENOMIC DNA]</scope>
    <source>
        <strain evidence="4">CCM 8911</strain>
    </source>
</reference>
<dbReference type="InterPro" id="IPR050661">
    <property type="entry name" value="BglG_antiterminators"/>
</dbReference>
<dbReference type="EMBL" id="JBHTMO010000006">
    <property type="protein sequence ID" value="MFD1392524.1"/>
    <property type="molecule type" value="Genomic_DNA"/>
</dbReference>
<protein>
    <submittedName>
        <fullName evidence="3">BglG family transcription antiterminator LicT</fullName>
    </submittedName>
</protein>
<dbReference type="InterPro" id="IPR036650">
    <property type="entry name" value="CAT_RNA-bd_dom_sf"/>
</dbReference>
<evidence type="ECO:0000313" key="4">
    <source>
        <dbReference type="Proteomes" id="UP001597249"/>
    </source>
</evidence>
<gene>
    <name evidence="3" type="primary">licT</name>
    <name evidence="3" type="ORF">ACFQ3L_02835</name>
</gene>
<keyword evidence="1" id="KW-0677">Repeat</keyword>